<gene>
    <name evidence="1" type="ORF">LWC34_54220</name>
</gene>
<organism evidence="1 2">
    <name type="scientific">Kibdelosporangium philippinense</name>
    <dbReference type="NCBI Taxonomy" id="211113"/>
    <lineage>
        <taxon>Bacteria</taxon>
        <taxon>Bacillati</taxon>
        <taxon>Actinomycetota</taxon>
        <taxon>Actinomycetes</taxon>
        <taxon>Pseudonocardiales</taxon>
        <taxon>Pseudonocardiaceae</taxon>
        <taxon>Kibdelosporangium</taxon>
    </lineage>
</organism>
<dbReference type="EMBL" id="JAJVCN010000005">
    <property type="protein sequence ID" value="MCE7011715.1"/>
    <property type="molecule type" value="Genomic_DNA"/>
</dbReference>
<proteinExistence type="predicted"/>
<evidence type="ECO:0000313" key="1">
    <source>
        <dbReference type="EMBL" id="MCE7011715.1"/>
    </source>
</evidence>
<keyword evidence="2" id="KW-1185">Reference proteome</keyword>
<evidence type="ECO:0000313" key="2">
    <source>
        <dbReference type="Proteomes" id="UP001521150"/>
    </source>
</evidence>
<reference evidence="1 2" key="1">
    <citation type="submission" date="2021-12" db="EMBL/GenBank/DDBJ databases">
        <title>Genome sequence of Kibdelosporangium philippinense ATCC 49844.</title>
        <authorList>
            <person name="Fedorov E.A."/>
            <person name="Omeragic M."/>
            <person name="Shalygina K.F."/>
            <person name="Maclea K.S."/>
        </authorList>
    </citation>
    <scope>NUCLEOTIDE SEQUENCE [LARGE SCALE GENOMIC DNA]</scope>
    <source>
        <strain evidence="1 2">ATCC 49844</strain>
    </source>
</reference>
<dbReference type="Proteomes" id="UP001521150">
    <property type="component" value="Unassembled WGS sequence"/>
</dbReference>
<name>A0ABS8ZVF7_9PSEU</name>
<protein>
    <submittedName>
        <fullName evidence="1">Uncharacterized protein</fullName>
    </submittedName>
</protein>
<accession>A0ABS8ZVF7</accession>
<comment type="caution">
    <text evidence="1">The sequence shown here is derived from an EMBL/GenBank/DDBJ whole genome shotgun (WGS) entry which is preliminary data.</text>
</comment>
<sequence>MPSYRLTIDARRSDSLSHKWRTFYRYVQADTAHQARGSIGNRSVVDPSDGAWFDEWTITATRKVTRYEVVTTDSHAWHSRGITGITVFYSKREANNYLARTLTGCKPNQGAFLRTAK</sequence>
<dbReference type="RefSeq" id="WP_233734468.1">
    <property type="nucleotide sequence ID" value="NZ_JAJVCN010000005.1"/>
</dbReference>